<evidence type="ECO:0000313" key="9">
    <source>
        <dbReference type="Proteomes" id="UP001190700"/>
    </source>
</evidence>
<comment type="caution">
    <text evidence="8">The sequence shown here is derived from an EMBL/GenBank/DDBJ whole genome shotgun (WGS) entry which is preliminary data.</text>
</comment>
<dbReference type="Gene3D" id="1.10.45.10">
    <property type="entry name" value="Vanillyl-alcohol Oxidase, Chain A, domain 4"/>
    <property type="match status" value="1"/>
</dbReference>
<dbReference type="PANTHER" id="PTHR43716">
    <property type="entry name" value="D-2-HYDROXYGLUTARATE DEHYDROGENASE, MITOCHONDRIAL"/>
    <property type="match status" value="1"/>
</dbReference>
<evidence type="ECO:0000313" key="8">
    <source>
        <dbReference type="EMBL" id="KAK3269045.1"/>
    </source>
</evidence>
<reference evidence="8 9" key="1">
    <citation type="journal article" date="2015" name="Genome Biol. Evol.">
        <title>Comparative Genomics of a Bacterivorous Green Alga Reveals Evolutionary Causalities and Consequences of Phago-Mixotrophic Mode of Nutrition.</title>
        <authorList>
            <person name="Burns J.A."/>
            <person name="Paasch A."/>
            <person name="Narechania A."/>
            <person name="Kim E."/>
        </authorList>
    </citation>
    <scope>NUCLEOTIDE SEQUENCE [LARGE SCALE GENOMIC DNA]</scope>
    <source>
        <strain evidence="8 9">PLY_AMNH</strain>
    </source>
</reference>
<dbReference type="EMBL" id="LGRX02011348">
    <property type="protein sequence ID" value="KAK3269045.1"/>
    <property type="molecule type" value="Genomic_DNA"/>
</dbReference>
<evidence type="ECO:0000256" key="5">
    <source>
        <dbReference type="ARBA" id="ARBA00023002"/>
    </source>
</evidence>
<dbReference type="AlphaFoldDB" id="A0AAE0L284"/>
<dbReference type="Proteomes" id="UP001190700">
    <property type="component" value="Unassembled WGS sequence"/>
</dbReference>
<name>A0AAE0L284_9CHLO</name>
<dbReference type="InterPro" id="IPR016171">
    <property type="entry name" value="Vanillyl_alc_oxidase_C-sub2"/>
</dbReference>
<evidence type="ECO:0000256" key="4">
    <source>
        <dbReference type="ARBA" id="ARBA00022827"/>
    </source>
</evidence>
<feature type="chain" id="PRO_5042135673" evidence="6">
    <location>
        <begin position="17"/>
        <end position="180"/>
    </location>
</feature>
<feature type="signal peptide" evidence="6">
    <location>
        <begin position="1"/>
        <end position="16"/>
    </location>
</feature>
<keyword evidence="5" id="KW-0560">Oxidoreductase</keyword>
<dbReference type="Pfam" id="PF02913">
    <property type="entry name" value="FAD-oxidase_C"/>
    <property type="match status" value="1"/>
</dbReference>
<sequence length="180" mass="20006">MLFLLVASWYLRMGAAESMMEEELIENGIIAQDEAQAQSIWHLREGVTEALGRAGAVYKYDLSMPVSTMYTLVEDMRVRLGDKGHVVGYGHLGDGNLHLNISCPTYTPEVEAMIEPFVYEWTSEQRGSISAEHGIGSMKAECLAYSKSKPAIDLMKQIKKSMDPNGIMNPYKVLPQSSDP</sequence>
<keyword evidence="3" id="KW-0285">Flavoprotein</keyword>
<evidence type="ECO:0000256" key="3">
    <source>
        <dbReference type="ARBA" id="ARBA00022630"/>
    </source>
</evidence>
<comment type="similarity">
    <text evidence="2">Belongs to the FAD-binding oxidoreductase/transferase type 4 family.</text>
</comment>
<dbReference type="FunFam" id="3.30.70.2740:FF:000002">
    <property type="entry name" value="D-2-hydroxyglutarate dehydrogenase mitochondrial"/>
    <property type="match status" value="1"/>
</dbReference>
<dbReference type="Gene3D" id="3.30.70.2740">
    <property type="match status" value="1"/>
</dbReference>
<gene>
    <name evidence="8" type="ORF">CYMTET_22487</name>
</gene>
<keyword evidence="4" id="KW-0274">FAD</keyword>
<keyword evidence="6" id="KW-0732">Signal</keyword>
<dbReference type="PANTHER" id="PTHR43716:SF1">
    <property type="entry name" value="D-2-HYDROXYGLUTARATE DEHYDROGENASE, MITOCHONDRIAL"/>
    <property type="match status" value="1"/>
</dbReference>
<keyword evidence="9" id="KW-1185">Reference proteome</keyword>
<organism evidence="8 9">
    <name type="scientific">Cymbomonas tetramitiformis</name>
    <dbReference type="NCBI Taxonomy" id="36881"/>
    <lineage>
        <taxon>Eukaryota</taxon>
        <taxon>Viridiplantae</taxon>
        <taxon>Chlorophyta</taxon>
        <taxon>Pyramimonadophyceae</taxon>
        <taxon>Pyramimonadales</taxon>
        <taxon>Pyramimonadaceae</taxon>
        <taxon>Cymbomonas</taxon>
    </lineage>
</organism>
<protein>
    <submittedName>
        <fullName evidence="8">D-2-hydroxyglutarate dehydrogenase, mitochondrial</fullName>
    </submittedName>
</protein>
<feature type="domain" description="FAD-binding oxidoreductase/transferase type 4 C-terminal" evidence="7">
    <location>
        <begin position="15"/>
        <end position="173"/>
    </location>
</feature>
<dbReference type="InterPro" id="IPR016164">
    <property type="entry name" value="FAD-linked_Oxase-like_C"/>
</dbReference>
<dbReference type="GO" id="GO:0005739">
    <property type="term" value="C:mitochondrion"/>
    <property type="evidence" value="ECO:0007669"/>
    <property type="project" value="TreeGrafter"/>
</dbReference>
<evidence type="ECO:0000256" key="2">
    <source>
        <dbReference type="ARBA" id="ARBA00008000"/>
    </source>
</evidence>
<dbReference type="SUPFAM" id="SSF55103">
    <property type="entry name" value="FAD-linked oxidases, C-terminal domain"/>
    <property type="match status" value="1"/>
</dbReference>
<dbReference type="GO" id="GO:0050660">
    <property type="term" value="F:flavin adenine dinucleotide binding"/>
    <property type="evidence" value="ECO:0007669"/>
    <property type="project" value="InterPro"/>
</dbReference>
<evidence type="ECO:0000256" key="6">
    <source>
        <dbReference type="SAM" id="SignalP"/>
    </source>
</evidence>
<dbReference type="InterPro" id="IPR004113">
    <property type="entry name" value="FAD-bd_oxidored_4_C"/>
</dbReference>
<proteinExistence type="inferred from homology"/>
<dbReference type="InterPro" id="IPR051264">
    <property type="entry name" value="FAD-oxidored/transferase_4"/>
</dbReference>
<evidence type="ECO:0000256" key="1">
    <source>
        <dbReference type="ARBA" id="ARBA00001974"/>
    </source>
</evidence>
<comment type="cofactor">
    <cofactor evidence="1">
        <name>FAD</name>
        <dbReference type="ChEBI" id="CHEBI:57692"/>
    </cofactor>
</comment>
<accession>A0AAE0L284</accession>
<dbReference type="Gene3D" id="3.30.70.2190">
    <property type="match status" value="1"/>
</dbReference>
<evidence type="ECO:0000259" key="7">
    <source>
        <dbReference type="Pfam" id="PF02913"/>
    </source>
</evidence>
<dbReference type="FunFam" id="1.10.45.10:FF:000001">
    <property type="entry name" value="D-lactate dehydrogenase mitochondrial"/>
    <property type="match status" value="1"/>
</dbReference>
<dbReference type="GO" id="GO:0016491">
    <property type="term" value="F:oxidoreductase activity"/>
    <property type="evidence" value="ECO:0007669"/>
    <property type="project" value="UniProtKB-KW"/>
</dbReference>